<dbReference type="InterPro" id="IPR011335">
    <property type="entry name" value="Restrct_endonuc-II-like"/>
</dbReference>
<feature type="domain" description="DUF559" evidence="2">
    <location>
        <begin position="35"/>
        <end position="138"/>
    </location>
</feature>
<organism evidence="3 4">
    <name type="scientific">Sphingopyxis alaskensis (strain DSM 13593 / LMG 18877 / RB2256)</name>
    <name type="common">Sphingomonas alaskensis</name>
    <dbReference type="NCBI Taxonomy" id="317655"/>
    <lineage>
        <taxon>Bacteria</taxon>
        <taxon>Pseudomonadati</taxon>
        <taxon>Pseudomonadota</taxon>
        <taxon>Alphaproteobacteria</taxon>
        <taxon>Sphingomonadales</taxon>
        <taxon>Sphingomonadaceae</taxon>
        <taxon>Sphingopyxis</taxon>
    </lineage>
</organism>
<dbReference type="eggNOG" id="COG2852">
    <property type="taxonomic scope" value="Bacteria"/>
</dbReference>
<feature type="region of interest" description="Disordered" evidence="1">
    <location>
        <begin position="1"/>
        <end position="24"/>
    </location>
</feature>
<name>Q1GVC8_SPHAL</name>
<dbReference type="PANTHER" id="PTHR38590:SF1">
    <property type="entry name" value="BLL0828 PROTEIN"/>
    <property type="match status" value="1"/>
</dbReference>
<dbReference type="STRING" id="317655.Sala_0673"/>
<gene>
    <name evidence="3" type="ordered locus">Sala_0673</name>
</gene>
<dbReference type="KEGG" id="sal:Sala_0673"/>
<dbReference type="Pfam" id="PF04480">
    <property type="entry name" value="DUF559"/>
    <property type="match status" value="1"/>
</dbReference>
<dbReference type="SUPFAM" id="SSF52980">
    <property type="entry name" value="Restriction endonuclease-like"/>
    <property type="match status" value="1"/>
</dbReference>
<dbReference type="AlphaFoldDB" id="Q1GVC8"/>
<evidence type="ECO:0000256" key="1">
    <source>
        <dbReference type="SAM" id="MobiDB-lite"/>
    </source>
</evidence>
<evidence type="ECO:0000313" key="4">
    <source>
        <dbReference type="Proteomes" id="UP000006578"/>
    </source>
</evidence>
<evidence type="ECO:0000259" key="2">
    <source>
        <dbReference type="Pfam" id="PF04480"/>
    </source>
</evidence>
<dbReference type="InterPro" id="IPR007569">
    <property type="entry name" value="DUF559"/>
</dbReference>
<evidence type="ECO:0000313" key="3">
    <source>
        <dbReference type="EMBL" id="ABF52394.1"/>
    </source>
</evidence>
<reference evidence="3 4" key="1">
    <citation type="journal article" date="2009" name="Proc. Natl. Acad. Sci. U.S.A.">
        <title>The genomic basis of trophic strategy in marine bacteria.</title>
        <authorList>
            <person name="Lauro F.M."/>
            <person name="McDougald D."/>
            <person name="Thomas T."/>
            <person name="Williams T.J."/>
            <person name="Egan S."/>
            <person name="Rice S."/>
            <person name="DeMaere M.Z."/>
            <person name="Ting L."/>
            <person name="Ertan H."/>
            <person name="Johnson J."/>
            <person name="Ferriera S."/>
            <person name="Lapidus A."/>
            <person name="Anderson I."/>
            <person name="Kyrpides N."/>
            <person name="Munk A.C."/>
            <person name="Detter C."/>
            <person name="Han C.S."/>
            <person name="Brown M.V."/>
            <person name="Robb F.T."/>
            <person name="Kjelleberg S."/>
            <person name="Cavicchioli R."/>
        </authorList>
    </citation>
    <scope>NUCLEOTIDE SEQUENCE [LARGE SCALE GENOMIC DNA]</scope>
    <source>
        <strain evidence="4">DSM 13593 / LMG 18877 / RB2256</strain>
    </source>
</reference>
<keyword evidence="4" id="KW-1185">Reference proteome</keyword>
<dbReference type="Proteomes" id="UP000006578">
    <property type="component" value="Chromosome"/>
</dbReference>
<dbReference type="EMBL" id="CP000356">
    <property type="protein sequence ID" value="ABF52394.1"/>
    <property type="molecule type" value="Genomic_DNA"/>
</dbReference>
<protein>
    <recommendedName>
        <fullName evidence="2">DUF559 domain-containing protein</fullName>
    </recommendedName>
</protein>
<proteinExistence type="predicted"/>
<dbReference type="CDD" id="cd01038">
    <property type="entry name" value="Endonuclease_DUF559"/>
    <property type="match status" value="1"/>
</dbReference>
<dbReference type="Gene3D" id="3.40.960.10">
    <property type="entry name" value="VSR Endonuclease"/>
    <property type="match status" value="1"/>
</dbReference>
<dbReference type="HOGENOM" id="CLU_107928_0_1_5"/>
<accession>Q1GVC8</accession>
<dbReference type="PANTHER" id="PTHR38590">
    <property type="entry name" value="BLL0828 PROTEIN"/>
    <property type="match status" value="1"/>
</dbReference>
<sequence>MTSLSPTDQAKRLSTPPLQGRGRGWGLSALDIAELQSRARQMRNNPTEPEKRLWRQLSNGQLYGHKFRRQQVIGWFIADFVCASANLIVEVDGDTHEETADRARDKALAEQGYRTVRVSNHEVMTNMDGVLAFISEALRQADGPHPNPSPEGEGLKRVEAQKLLGISLEGSVG</sequence>
<dbReference type="InterPro" id="IPR047216">
    <property type="entry name" value="Endonuclease_DUF559_bact"/>
</dbReference>